<sequence length="661" mass="74346">MIDVNLVGNCQTHSVAEILPYLLGDCRVNRVETEDVCGALKAQKNTDNAINIVISNQRNIQAASNIFNIVDVPAVVLPDSLPDCVHVGVKGPIGGNLHSFITSTCYLLKISKENCYQLFNERVYKNLGYNSACKGSICSLENIVTPLFEQDAKKVIEKWRSINSKVMHTINHPKLFIVQDLLKAAFRKRSIEFRNVDACEFALDPLGKNLVFPSLSDDFFESGHHPTDIFFKEGQGLGGRVLSLYEFIERSFQFYEKNKYQNNDLLHHRHKNGGLDRIEVVFKAELTRQEREAKTRHPYKGRPDYGFWKKVVSNLPMAAVDPAVSSDLHITPSQKIATAGSCFAQHIAKRLNKEGFNYYVAEQPPVDMSPQEQSALGYGVFSGRYGNLYTTRQLLQLFDRAFGEYSPSIEPWQRADGRYVDPFRPQICPEGYATPVEVVEAQSPHLIAVKRMFQELDVFVFTLGLTECWEHITDGAILPLAPGVAGGTLDWEHYRFRNFSKDEVKSDLDRFLSKLKIVNPNARVLLTVSPVPLMATYEDRHVLVSTTVSKSVLRVVADEVTAENDQVFYFPSYEIITGNFNRGAYYQDDLREVRSEGVDHVMRLFIQHCTGTADSANEGPLFNQSSDSSSNLPKDESVGLISSAEADELNEVLCDEDALDV</sequence>
<evidence type="ECO:0000313" key="4">
    <source>
        <dbReference type="Proteomes" id="UP001475781"/>
    </source>
</evidence>
<protein>
    <submittedName>
        <fullName evidence="3">GSCFA domain-containing protein</fullName>
    </submittedName>
</protein>
<reference evidence="3 4" key="1">
    <citation type="submission" date="2022-07" db="EMBL/GenBank/DDBJ databases">
        <title>A copper resistant bacterium isolated from sediment samples of deep sea hydrothermal areas.</title>
        <authorList>
            <person name="Zeng X."/>
        </authorList>
    </citation>
    <scope>NUCLEOTIDE SEQUENCE [LARGE SCALE GENOMIC DNA]</scope>
    <source>
        <strain evidence="4">CuT 6</strain>
    </source>
</reference>
<dbReference type="Pfam" id="PF08885">
    <property type="entry name" value="GSCFA"/>
    <property type="match status" value="1"/>
</dbReference>
<gene>
    <name evidence="3" type="ORF">NLK58_06050</name>
</gene>
<evidence type="ECO:0000259" key="2">
    <source>
        <dbReference type="Pfam" id="PF08885"/>
    </source>
</evidence>
<proteinExistence type="predicted"/>
<evidence type="ECO:0000256" key="1">
    <source>
        <dbReference type="SAM" id="MobiDB-lite"/>
    </source>
</evidence>
<dbReference type="RefSeq" id="WP_341582302.1">
    <property type="nucleotide sequence ID" value="NZ_CP101118.1"/>
</dbReference>
<organism evidence="3 4">
    <name type="scientific">Marinobacter metalliresistant</name>
    <dbReference type="NCBI Taxonomy" id="2961995"/>
    <lineage>
        <taxon>Bacteria</taxon>
        <taxon>Pseudomonadati</taxon>
        <taxon>Pseudomonadota</taxon>
        <taxon>Gammaproteobacteria</taxon>
        <taxon>Pseudomonadales</taxon>
        <taxon>Marinobacteraceae</taxon>
        <taxon>Marinobacter</taxon>
    </lineage>
</organism>
<feature type="region of interest" description="Disordered" evidence="1">
    <location>
        <begin position="616"/>
        <end position="636"/>
    </location>
</feature>
<dbReference type="Proteomes" id="UP001475781">
    <property type="component" value="Chromosome"/>
</dbReference>
<dbReference type="EMBL" id="CP101118">
    <property type="protein sequence ID" value="WZF89759.1"/>
    <property type="molecule type" value="Genomic_DNA"/>
</dbReference>
<dbReference type="InterPro" id="IPR014982">
    <property type="entry name" value="GSCFA"/>
</dbReference>
<keyword evidence="4" id="KW-1185">Reference proteome</keyword>
<name>A0ABZ2W5T7_9GAMM</name>
<accession>A0ABZ2W5T7</accession>
<feature type="compositionally biased region" description="Polar residues" evidence="1">
    <location>
        <begin position="622"/>
        <end position="632"/>
    </location>
</feature>
<evidence type="ECO:0000313" key="3">
    <source>
        <dbReference type="EMBL" id="WZF89759.1"/>
    </source>
</evidence>
<feature type="domain" description="GSCFA" evidence="2">
    <location>
        <begin position="335"/>
        <end position="605"/>
    </location>
</feature>